<dbReference type="Proteomes" id="UP000540412">
    <property type="component" value="Unassembled WGS sequence"/>
</dbReference>
<sequence>MTGRPTRVQAKVLKAIHHQAAEINGIVDRAERESARTSARPSPDWYRELEKRVRVQQALETAAVAAGVPQEWVDQVRERGELRMAWRAKLHWRTPAPVDREVLARRLRAEIARVQDLAAVAAAYGERGAQAEPGTASLFDRELRRSSDRVAALTAIFEPSDTEAEQLWGEHTWTAAADSVRDADPATLAERWRAHVRADTSERTHQTVALAAAGLSGDLSTDPTPASGQMVDRIRDLLAREPTPASLDTGHRITTAVDAAALTTGTEFDTTTPTATPAAAPGRAVDRGPEP</sequence>
<feature type="region of interest" description="Disordered" evidence="1">
    <location>
        <begin position="265"/>
        <end position="291"/>
    </location>
</feature>
<dbReference type="EMBL" id="JACHIT010000002">
    <property type="protein sequence ID" value="MBB5916863.1"/>
    <property type="molecule type" value="Genomic_DNA"/>
</dbReference>
<comment type="caution">
    <text evidence="2">The sequence shown here is derived from an EMBL/GenBank/DDBJ whole genome shotgun (WGS) entry which is preliminary data.</text>
</comment>
<gene>
    <name evidence="2" type="ORF">BJY24_005775</name>
</gene>
<proteinExistence type="predicted"/>
<dbReference type="RefSeq" id="WP_157185476.1">
    <property type="nucleotide sequence ID" value="NZ_JACHIT010000002.1"/>
</dbReference>
<feature type="compositionally biased region" description="Low complexity" evidence="1">
    <location>
        <begin position="265"/>
        <end position="281"/>
    </location>
</feature>
<evidence type="ECO:0000313" key="2">
    <source>
        <dbReference type="EMBL" id="MBB5916863.1"/>
    </source>
</evidence>
<evidence type="ECO:0000313" key="3">
    <source>
        <dbReference type="Proteomes" id="UP000540412"/>
    </source>
</evidence>
<name>A0A7W9UKS6_9NOCA</name>
<accession>A0A7W9UKS6</accession>
<organism evidence="2 3">
    <name type="scientific">Nocardia transvalensis</name>
    <dbReference type="NCBI Taxonomy" id="37333"/>
    <lineage>
        <taxon>Bacteria</taxon>
        <taxon>Bacillati</taxon>
        <taxon>Actinomycetota</taxon>
        <taxon>Actinomycetes</taxon>
        <taxon>Mycobacteriales</taxon>
        <taxon>Nocardiaceae</taxon>
        <taxon>Nocardia</taxon>
    </lineage>
</organism>
<dbReference type="AlphaFoldDB" id="A0A7W9UKS6"/>
<reference evidence="2 3" key="1">
    <citation type="submission" date="2020-08" db="EMBL/GenBank/DDBJ databases">
        <title>Sequencing the genomes of 1000 actinobacteria strains.</title>
        <authorList>
            <person name="Klenk H.-P."/>
        </authorList>
    </citation>
    <scope>NUCLEOTIDE SEQUENCE [LARGE SCALE GENOMIC DNA]</scope>
    <source>
        <strain evidence="2 3">DSM 43582</strain>
    </source>
</reference>
<evidence type="ECO:0000256" key="1">
    <source>
        <dbReference type="SAM" id="MobiDB-lite"/>
    </source>
</evidence>
<keyword evidence="3" id="KW-1185">Reference proteome</keyword>
<protein>
    <submittedName>
        <fullName evidence="2">Uncharacterized protein</fullName>
    </submittedName>
</protein>